<comment type="similarity">
    <text evidence="1">Belongs to the UPF0065 (bug) family.</text>
</comment>
<evidence type="ECO:0000313" key="2">
    <source>
        <dbReference type="EMBL" id="MCK8784517.1"/>
    </source>
</evidence>
<dbReference type="InterPro" id="IPR005064">
    <property type="entry name" value="BUG"/>
</dbReference>
<evidence type="ECO:0000256" key="1">
    <source>
        <dbReference type="ARBA" id="ARBA00006987"/>
    </source>
</evidence>
<dbReference type="Gene3D" id="3.40.190.150">
    <property type="entry name" value="Bordetella uptake gene, domain 1"/>
    <property type="match status" value="1"/>
</dbReference>
<dbReference type="EMBL" id="JALPRX010000034">
    <property type="protein sequence ID" value="MCK8784517.1"/>
    <property type="molecule type" value="Genomic_DNA"/>
</dbReference>
<dbReference type="PANTHER" id="PTHR42928:SF5">
    <property type="entry name" value="BLR1237 PROTEIN"/>
    <property type="match status" value="1"/>
</dbReference>
<dbReference type="PIRSF" id="PIRSF017082">
    <property type="entry name" value="YflP"/>
    <property type="match status" value="1"/>
</dbReference>
<name>A0A9X1Y9B7_9PROT</name>
<accession>A0A9X1Y9B7</accession>
<dbReference type="Gene3D" id="3.40.190.10">
    <property type="entry name" value="Periplasmic binding protein-like II"/>
    <property type="match status" value="1"/>
</dbReference>
<dbReference type="CDD" id="cd07012">
    <property type="entry name" value="PBP2_Bug_TTT"/>
    <property type="match status" value="1"/>
</dbReference>
<dbReference type="AlphaFoldDB" id="A0A9X1Y9B7"/>
<dbReference type="SUPFAM" id="SSF53850">
    <property type="entry name" value="Periplasmic binding protein-like II"/>
    <property type="match status" value="1"/>
</dbReference>
<dbReference type="Pfam" id="PF03401">
    <property type="entry name" value="TctC"/>
    <property type="match status" value="1"/>
</dbReference>
<evidence type="ECO:0000313" key="3">
    <source>
        <dbReference type="Proteomes" id="UP001139516"/>
    </source>
</evidence>
<dbReference type="InterPro" id="IPR042100">
    <property type="entry name" value="Bug_dom1"/>
</dbReference>
<comment type="caution">
    <text evidence="2">The sequence shown here is derived from an EMBL/GenBank/DDBJ whole genome shotgun (WGS) entry which is preliminary data.</text>
</comment>
<dbReference type="PROSITE" id="PS51318">
    <property type="entry name" value="TAT"/>
    <property type="match status" value="1"/>
</dbReference>
<protein>
    <submittedName>
        <fullName evidence="2">Tripartite tricarboxylate transporter substrate binding protein</fullName>
    </submittedName>
</protein>
<gene>
    <name evidence="2" type="ORF">M0638_09005</name>
</gene>
<dbReference type="RefSeq" id="WP_248666642.1">
    <property type="nucleotide sequence ID" value="NZ_JALPRX010000034.1"/>
</dbReference>
<keyword evidence="3" id="KW-1185">Reference proteome</keyword>
<proteinExistence type="inferred from homology"/>
<dbReference type="InterPro" id="IPR006311">
    <property type="entry name" value="TAT_signal"/>
</dbReference>
<reference evidence="2" key="1">
    <citation type="submission" date="2022-04" db="EMBL/GenBank/DDBJ databases">
        <title>Roseomonas acroporae sp. nov., isolated from coral Acropora digitifera.</title>
        <authorList>
            <person name="Sun H."/>
        </authorList>
    </citation>
    <scope>NUCLEOTIDE SEQUENCE</scope>
    <source>
        <strain evidence="2">NAR14</strain>
    </source>
</reference>
<organism evidence="2 3">
    <name type="scientific">Roseomonas acroporae</name>
    <dbReference type="NCBI Taxonomy" id="2937791"/>
    <lineage>
        <taxon>Bacteria</taxon>
        <taxon>Pseudomonadati</taxon>
        <taxon>Pseudomonadota</taxon>
        <taxon>Alphaproteobacteria</taxon>
        <taxon>Acetobacterales</taxon>
        <taxon>Roseomonadaceae</taxon>
        <taxon>Roseomonas</taxon>
    </lineage>
</organism>
<dbReference type="PANTHER" id="PTHR42928">
    <property type="entry name" value="TRICARBOXYLATE-BINDING PROTEIN"/>
    <property type="match status" value="1"/>
</dbReference>
<dbReference type="Proteomes" id="UP001139516">
    <property type="component" value="Unassembled WGS sequence"/>
</dbReference>
<sequence length="333" mass="34725">MPSCHAGRRAALRLLGAGAGIGLGFGAPAIRPARAAAWPAEQPVTVIVPFPPAGGVDVMARVVVQHVAPHLPGARFVVENRVGAGGQLGFEAAFRAAPDGYTLGCVTTPALSTIALERRVQYRVPDFTYIANVVDDPGGFFVPPESPIRSLGELQAAAKRAPEALAYGTSGVGSDDHLLGIAFEEAAGVRLAHIPYNGTAPIITDLLGGRLAFGSFNMSEASALLREGKVRALAQGGAERWSGTPDVPTFREQGFAVTGGSARGVVAPPGLPDAIRERLVEAFGAAMRSPGFLADAQRLNLPAAPRLGADYRAFILSGDEAARALWGRRPWRE</sequence>